<name>A0ABR1PSZ6_9PEZI</name>
<comment type="caution">
    <text evidence="1">The sequence shown here is derived from an EMBL/GenBank/DDBJ whole genome shotgun (WGS) entry which is preliminary data.</text>
</comment>
<dbReference type="Proteomes" id="UP001391051">
    <property type="component" value="Unassembled WGS sequence"/>
</dbReference>
<dbReference type="EMBL" id="JAQQWE010000010">
    <property type="protein sequence ID" value="KAK7937567.1"/>
    <property type="molecule type" value="Genomic_DNA"/>
</dbReference>
<reference evidence="1 2" key="1">
    <citation type="submission" date="2023-01" db="EMBL/GenBank/DDBJ databases">
        <title>Analysis of 21 Apiospora genomes using comparative genomics revels a genus with tremendous synthesis potential of carbohydrate active enzymes and secondary metabolites.</title>
        <authorList>
            <person name="Sorensen T."/>
        </authorList>
    </citation>
    <scope>NUCLEOTIDE SEQUENCE [LARGE SCALE GENOMIC DNA]</scope>
    <source>
        <strain evidence="1 2">CBS 24483</strain>
    </source>
</reference>
<dbReference type="GeneID" id="92083719"/>
<gene>
    <name evidence="1" type="ORF">PG986_014435</name>
</gene>
<sequence length="126" mass="14091">MAPTIWHSEVAKNKGSRILGKKAGIPVAEDLMAYSTWQWTRKSVGTPIDRTHWTMITTAKNFPRLETWDRKTVGYCPSTMNDTSLYKLTAMKNEKMVAVMAICSLLSMLLEEGSISAAMRAFSQGD</sequence>
<keyword evidence="2" id="KW-1185">Reference proteome</keyword>
<accession>A0ABR1PSZ6</accession>
<dbReference type="RefSeq" id="XP_066692895.1">
    <property type="nucleotide sequence ID" value="XM_066850657.1"/>
</dbReference>
<evidence type="ECO:0000313" key="1">
    <source>
        <dbReference type="EMBL" id="KAK7937567.1"/>
    </source>
</evidence>
<organism evidence="1 2">
    <name type="scientific">Apiospora aurea</name>
    <dbReference type="NCBI Taxonomy" id="335848"/>
    <lineage>
        <taxon>Eukaryota</taxon>
        <taxon>Fungi</taxon>
        <taxon>Dikarya</taxon>
        <taxon>Ascomycota</taxon>
        <taxon>Pezizomycotina</taxon>
        <taxon>Sordariomycetes</taxon>
        <taxon>Xylariomycetidae</taxon>
        <taxon>Amphisphaeriales</taxon>
        <taxon>Apiosporaceae</taxon>
        <taxon>Apiospora</taxon>
    </lineage>
</organism>
<protein>
    <submittedName>
        <fullName evidence="1">Uncharacterized protein</fullName>
    </submittedName>
</protein>
<proteinExistence type="predicted"/>
<evidence type="ECO:0000313" key="2">
    <source>
        <dbReference type="Proteomes" id="UP001391051"/>
    </source>
</evidence>